<gene>
    <name evidence="1" type="primary">54</name>
    <name evidence="1" type="ORF">SEA_ELESAR_54</name>
</gene>
<evidence type="ECO:0000313" key="1">
    <source>
        <dbReference type="EMBL" id="QAY16105.1"/>
    </source>
</evidence>
<dbReference type="GeneID" id="80034334"/>
<dbReference type="RefSeq" id="YP_010761218.1">
    <property type="nucleotide sequence ID" value="NC_073593.1"/>
</dbReference>
<proteinExistence type="predicted"/>
<protein>
    <submittedName>
        <fullName evidence="1">Uncharacterized protein</fullName>
    </submittedName>
</protein>
<dbReference type="Proteomes" id="UP000290693">
    <property type="component" value="Segment"/>
</dbReference>
<keyword evidence="2" id="KW-1185">Reference proteome</keyword>
<reference evidence="1 2" key="1">
    <citation type="submission" date="2019-01" db="EMBL/GenBank/DDBJ databases">
        <authorList>
            <person name="Adair T.L."/>
            <person name="Lucas L.G."/>
            <person name="Young A.M."/>
            <person name="Antrich S.C."/>
            <person name="Baird A.G."/>
            <person name="Dunn E.L."/>
            <person name="Fernandes B.I."/>
            <person name="Fraley E.G."/>
            <person name="Ghanem A.X."/>
            <person name="Gilbert M.G."/>
            <person name="Morris T.B."/>
            <person name="Nortch B.D."/>
            <person name="Overcash M.E."/>
            <person name="Pavleszek K.E."/>
            <person name="Pellegrini L.I.O."/>
            <person name="Pham L.T."/>
            <person name="Rule L.S."/>
            <person name="Schultz E.M."/>
            <person name="Smith J."/>
            <person name="Thong B.J."/>
            <person name="Turner H.A."/>
            <person name="Walker G."/>
            <person name="Whitaker Z.J."/>
            <person name="Wilsey R.N."/>
            <person name="Yanney R.L."/>
            <person name="Klyczek K."/>
            <person name="Garlena R.A."/>
            <person name="Russell D.A."/>
            <person name="Pope W.H."/>
            <person name="Jacobs-Sera D."/>
            <person name="Hatfull G.F."/>
        </authorList>
    </citation>
    <scope>NUCLEOTIDE SEQUENCE [LARGE SCALE GENOMIC DNA]</scope>
</reference>
<accession>A0A411CQA2</accession>
<name>A0A411CQA2_9CAUD</name>
<sequence length="147" mass="16351">MNISDEAVEAAARAIQCIGDVEVWEMQTPRIKEAARSGAWAALDAAAPFLLAEDSVRDEFELMRWKLAALAEWSAAMIDQSYYPQYGRDVKTILDVATVEEAQYVDALSDEHSLRPVIESIRERPPHPVHIPEHLRGIVTEGQGSHG</sequence>
<dbReference type="KEGG" id="vg:80034334"/>
<evidence type="ECO:0000313" key="2">
    <source>
        <dbReference type="Proteomes" id="UP000290693"/>
    </source>
</evidence>
<dbReference type="EMBL" id="MK392368">
    <property type="protein sequence ID" value="QAY16105.1"/>
    <property type="molecule type" value="Genomic_DNA"/>
</dbReference>
<organism evidence="1 2">
    <name type="scientific">Arthrobacter phage Elesar</name>
    <dbReference type="NCBI Taxonomy" id="2510522"/>
    <lineage>
        <taxon>Viruses</taxon>
        <taxon>Duplodnaviria</taxon>
        <taxon>Heunggongvirae</taxon>
        <taxon>Uroviricota</taxon>
        <taxon>Caudoviricetes</taxon>
        <taxon>Daemsvirinae</taxon>
        <taxon>Elesarvirus</taxon>
        <taxon>Elesarvirus elesar</taxon>
    </lineage>
</organism>